<dbReference type="GO" id="GO:0004364">
    <property type="term" value="F:glutathione transferase activity"/>
    <property type="evidence" value="ECO:0007669"/>
    <property type="project" value="TreeGrafter"/>
</dbReference>
<dbReference type="EC" id="5.2.1.2" evidence="4"/>
<evidence type="ECO:0000259" key="3">
    <source>
        <dbReference type="PROSITE" id="PS50405"/>
    </source>
</evidence>
<dbReference type="AlphaFoldDB" id="A0A7T2LMA1"/>
<dbReference type="SUPFAM" id="SSF52833">
    <property type="entry name" value="Thioredoxin-like"/>
    <property type="match status" value="1"/>
</dbReference>
<dbReference type="PROSITE" id="PS50404">
    <property type="entry name" value="GST_NTER"/>
    <property type="match status" value="1"/>
</dbReference>
<dbReference type="RefSeq" id="WP_200971515.1">
    <property type="nucleotide sequence ID" value="NZ_CP065592.1"/>
</dbReference>
<dbReference type="PANTHER" id="PTHR42673">
    <property type="entry name" value="MALEYLACETOACETATE ISOMERASE"/>
    <property type="match status" value="1"/>
</dbReference>
<dbReference type="InterPro" id="IPR040079">
    <property type="entry name" value="Glutathione_S-Trfase"/>
</dbReference>
<protein>
    <submittedName>
        <fullName evidence="4">Maleylacetoacetate isomerase</fullName>
        <ecNumber evidence="4">5.2.1.2</ecNumber>
    </submittedName>
</protein>
<reference evidence="4 5" key="1">
    <citation type="submission" date="2020-11" db="EMBL/GenBank/DDBJ databases">
        <title>Genome seq and assembly of Sphingosinicella sp.</title>
        <authorList>
            <person name="Chhetri G."/>
        </authorList>
    </citation>
    <scope>NUCLEOTIDE SEQUENCE [LARGE SCALE GENOMIC DNA]</scope>
    <source>
        <strain evidence="4 5">UDD2</strain>
    </source>
</reference>
<dbReference type="InterPro" id="IPR036282">
    <property type="entry name" value="Glutathione-S-Trfase_C_sf"/>
</dbReference>
<feature type="domain" description="GST C-terminal" evidence="3">
    <location>
        <begin position="88"/>
        <end position="211"/>
    </location>
</feature>
<dbReference type="InterPro" id="IPR036249">
    <property type="entry name" value="Thioredoxin-like_sf"/>
</dbReference>
<dbReference type="SFLD" id="SFLDS00019">
    <property type="entry name" value="Glutathione_Transferase_(cytos"/>
    <property type="match status" value="1"/>
</dbReference>
<organism evidence="4 5">
    <name type="scientific">Allosphingosinicella flava</name>
    <dbReference type="NCBI Taxonomy" id="2771430"/>
    <lineage>
        <taxon>Bacteria</taxon>
        <taxon>Pseudomonadati</taxon>
        <taxon>Pseudomonadota</taxon>
        <taxon>Alphaproteobacteria</taxon>
        <taxon>Sphingomonadales</taxon>
        <taxon>Sphingomonadaceae</taxon>
        <taxon>Allosphingosinicella</taxon>
    </lineage>
</organism>
<proteinExistence type="inferred from homology"/>
<dbReference type="Gene3D" id="1.20.1050.10">
    <property type="match status" value="1"/>
</dbReference>
<dbReference type="KEGG" id="sflv:IC614_11070"/>
<dbReference type="PROSITE" id="PS50405">
    <property type="entry name" value="GST_CTER"/>
    <property type="match status" value="1"/>
</dbReference>
<comment type="similarity">
    <text evidence="1">Belongs to the GST superfamily. Zeta family.</text>
</comment>
<evidence type="ECO:0000256" key="1">
    <source>
        <dbReference type="ARBA" id="ARBA00010007"/>
    </source>
</evidence>
<dbReference type="Gene3D" id="3.40.30.10">
    <property type="entry name" value="Glutaredoxin"/>
    <property type="match status" value="1"/>
</dbReference>
<keyword evidence="5" id="KW-1185">Reference proteome</keyword>
<dbReference type="InterPro" id="IPR034333">
    <property type="entry name" value="GST_Zeta_N"/>
</dbReference>
<name>A0A7T2LMA1_9SPHN</name>
<dbReference type="CDD" id="cd03191">
    <property type="entry name" value="GST_C_Zeta"/>
    <property type="match status" value="1"/>
</dbReference>
<dbReference type="SUPFAM" id="SSF47616">
    <property type="entry name" value="GST C-terminal domain-like"/>
    <property type="match status" value="1"/>
</dbReference>
<dbReference type="NCBIfam" id="TIGR01262">
    <property type="entry name" value="maiA"/>
    <property type="match status" value="1"/>
</dbReference>
<feature type="domain" description="GST N-terminal" evidence="2">
    <location>
        <begin position="2"/>
        <end position="83"/>
    </location>
</feature>
<evidence type="ECO:0000313" key="5">
    <source>
        <dbReference type="Proteomes" id="UP000594873"/>
    </source>
</evidence>
<dbReference type="CDD" id="cd03042">
    <property type="entry name" value="GST_N_Zeta"/>
    <property type="match status" value="1"/>
</dbReference>
<dbReference type="GO" id="GO:0006749">
    <property type="term" value="P:glutathione metabolic process"/>
    <property type="evidence" value="ECO:0007669"/>
    <property type="project" value="TreeGrafter"/>
</dbReference>
<dbReference type="InterPro" id="IPR004045">
    <property type="entry name" value="Glutathione_S-Trfase_N"/>
</dbReference>
<dbReference type="InterPro" id="IPR010987">
    <property type="entry name" value="Glutathione-S-Trfase_C-like"/>
</dbReference>
<evidence type="ECO:0000313" key="4">
    <source>
        <dbReference type="EMBL" id="QPQ54847.1"/>
    </source>
</evidence>
<evidence type="ECO:0000259" key="2">
    <source>
        <dbReference type="PROSITE" id="PS50404"/>
    </source>
</evidence>
<dbReference type="InterPro" id="IPR005955">
    <property type="entry name" value="GST_Zeta"/>
</dbReference>
<keyword evidence="4" id="KW-0413">Isomerase</keyword>
<dbReference type="Pfam" id="PF13417">
    <property type="entry name" value="GST_N_3"/>
    <property type="match status" value="1"/>
</dbReference>
<dbReference type="EMBL" id="CP065592">
    <property type="protein sequence ID" value="QPQ54847.1"/>
    <property type="molecule type" value="Genomic_DNA"/>
</dbReference>
<dbReference type="PANTHER" id="PTHR42673:SF21">
    <property type="entry name" value="GLUTATHIONE S-TRANSFERASE YFCF"/>
    <property type="match status" value="1"/>
</dbReference>
<dbReference type="GO" id="GO:0006559">
    <property type="term" value="P:L-phenylalanine catabolic process"/>
    <property type="evidence" value="ECO:0007669"/>
    <property type="project" value="TreeGrafter"/>
</dbReference>
<dbReference type="Proteomes" id="UP000594873">
    <property type="component" value="Chromosome"/>
</dbReference>
<sequence length="211" mass="23652">MTKPILFDYFRSSASYRVRIALNMKGLAYEARPVNLLENGQKDETYRARNPQGFVPMLEMDGHRFTQSLAIIDYLDARVPEPHLVPQDAADRAHVLSLALTVACDIHPVNNLRILKYLAGPLAQPQEARDDWYRHWIVEGFTALETMARRWSGAFLYGDAPTLADICLVPQMFNARRFDVPLDAFPTLVRADKAAAALDAFAAAHPDRAAG</sequence>
<dbReference type="GO" id="GO:0016034">
    <property type="term" value="F:maleylacetoacetate isomerase activity"/>
    <property type="evidence" value="ECO:0007669"/>
    <property type="project" value="UniProtKB-EC"/>
</dbReference>
<accession>A0A7T2LMA1</accession>
<gene>
    <name evidence="4" type="primary">maiA</name>
    <name evidence="4" type="ORF">IC614_11070</name>
</gene>
<dbReference type="GO" id="GO:0005737">
    <property type="term" value="C:cytoplasm"/>
    <property type="evidence" value="ECO:0007669"/>
    <property type="project" value="InterPro"/>
</dbReference>
<dbReference type="InterPro" id="IPR034330">
    <property type="entry name" value="GST_Zeta_C"/>
</dbReference>
<dbReference type="SFLD" id="SFLDG00358">
    <property type="entry name" value="Main_(cytGST)"/>
    <property type="match status" value="1"/>
</dbReference>